<proteinExistence type="predicted"/>
<dbReference type="AlphaFoldDB" id="A0A553MT01"/>
<keyword evidence="4 5" id="KW-0472">Membrane</keyword>
<dbReference type="Pfam" id="PF13520">
    <property type="entry name" value="AA_permease_2"/>
    <property type="match status" value="1"/>
</dbReference>
<evidence type="ECO:0000313" key="7">
    <source>
        <dbReference type="Proteomes" id="UP000316079"/>
    </source>
</evidence>
<evidence type="ECO:0000256" key="5">
    <source>
        <dbReference type="SAM" id="Phobius"/>
    </source>
</evidence>
<dbReference type="GO" id="GO:0097638">
    <property type="term" value="P:L-arginine import across plasma membrane"/>
    <property type="evidence" value="ECO:0007669"/>
    <property type="project" value="TreeGrafter"/>
</dbReference>
<comment type="caution">
    <text evidence="6">The sequence shown here is derived from an EMBL/GenBank/DDBJ whole genome shotgun (WGS) entry which is preliminary data.</text>
</comment>
<dbReference type="Gene3D" id="1.20.1740.10">
    <property type="entry name" value="Amino acid/polyamine transporter I"/>
    <property type="match status" value="1"/>
</dbReference>
<gene>
    <name evidence="6" type="ORF">DNTS_030546</name>
</gene>
<feature type="transmembrane region" description="Helical" evidence="5">
    <location>
        <begin position="169"/>
        <end position="185"/>
    </location>
</feature>
<accession>A0A553MT01</accession>
<feature type="transmembrane region" description="Helical" evidence="5">
    <location>
        <begin position="31"/>
        <end position="50"/>
    </location>
</feature>
<dbReference type="STRING" id="623744.A0A553MT01"/>
<name>A0A553MT01_9TELE</name>
<dbReference type="GO" id="GO:0015189">
    <property type="term" value="F:L-lysine transmembrane transporter activity"/>
    <property type="evidence" value="ECO:0007669"/>
    <property type="project" value="TreeGrafter"/>
</dbReference>
<evidence type="ECO:0000256" key="3">
    <source>
        <dbReference type="ARBA" id="ARBA00022989"/>
    </source>
</evidence>
<sequence>MFPMPRVLFAMARDGLLFKPLSKMSSRQSPVIATLCSGLVAAIMAMVFDLKALVDMMSVGTLFAYTLVAICILILRYQEEPVEISEKFDQKNKWNLFRAPKYATSKTSKVVSILTILCMILSLIITQGVQADLIAEWWMILIIIVVGVCFILTIIIVWRQPQNQSKASFMVRLLIYFCYGVHFSVQRKRSKMQHQNNVGTTQAKLEDVQKNGSLTPKIETKF</sequence>
<organism evidence="6 7">
    <name type="scientific">Danionella cerebrum</name>
    <dbReference type="NCBI Taxonomy" id="2873325"/>
    <lineage>
        <taxon>Eukaryota</taxon>
        <taxon>Metazoa</taxon>
        <taxon>Chordata</taxon>
        <taxon>Craniata</taxon>
        <taxon>Vertebrata</taxon>
        <taxon>Euteleostomi</taxon>
        <taxon>Actinopterygii</taxon>
        <taxon>Neopterygii</taxon>
        <taxon>Teleostei</taxon>
        <taxon>Ostariophysi</taxon>
        <taxon>Cypriniformes</taxon>
        <taxon>Danionidae</taxon>
        <taxon>Danioninae</taxon>
        <taxon>Danionella</taxon>
    </lineage>
</organism>
<evidence type="ECO:0000256" key="2">
    <source>
        <dbReference type="ARBA" id="ARBA00022692"/>
    </source>
</evidence>
<evidence type="ECO:0000256" key="4">
    <source>
        <dbReference type="ARBA" id="ARBA00023136"/>
    </source>
</evidence>
<dbReference type="GO" id="GO:0005886">
    <property type="term" value="C:plasma membrane"/>
    <property type="evidence" value="ECO:0007669"/>
    <property type="project" value="TreeGrafter"/>
</dbReference>
<evidence type="ECO:0000313" key="6">
    <source>
        <dbReference type="EMBL" id="TRY56297.1"/>
    </source>
</evidence>
<dbReference type="Proteomes" id="UP000316079">
    <property type="component" value="Unassembled WGS sequence"/>
</dbReference>
<protein>
    <recommendedName>
        <fullName evidence="8">Cationic amino acid transporter C-terminal domain-containing protein</fullName>
    </recommendedName>
</protein>
<dbReference type="PANTHER" id="PTHR43243">
    <property type="entry name" value="INNER MEMBRANE TRANSPORTER YGJI-RELATED"/>
    <property type="match status" value="1"/>
</dbReference>
<dbReference type="GO" id="GO:0061459">
    <property type="term" value="F:L-arginine transmembrane transporter activity"/>
    <property type="evidence" value="ECO:0007669"/>
    <property type="project" value="TreeGrafter"/>
</dbReference>
<dbReference type="InterPro" id="IPR002293">
    <property type="entry name" value="AA/rel_permease1"/>
</dbReference>
<dbReference type="GO" id="GO:0000064">
    <property type="term" value="F:L-ornithine transmembrane transporter activity"/>
    <property type="evidence" value="ECO:0007669"/>
    <property type="project" value="TreeGrafter"/>
</dbReference>
<feature type="transmembrane region" description="Helical" evidence="5">
    <location>
        <begin position="137"/>
        <end position="157"/>
    </location>
</feature>
<evidence type="ECO:0008006" key="8">
    <source>
        <dbReference type="Google" id="ProtNLM"/>
    </source>
</evidence>
<dbReference type="EMBL" id="SRMA01027288">
    <property type="protein sequence ID" value="TRY56297.1"/>
    <property type="molecule type" value="Genomic_DNA"/>
</dbReference>
<keyword evidence="3 5" id="KW-1133">Transmembrane helix</keyword>
<feature type="transmembrane region" description="Helical" evidence="5">
    <location>
        <begin position="56"/>
        <end position="75"/>
    </location>
</feature>
<comment type="subcellular location">
    <subcellularLocation>
        <location evidence="1">Membrane</location>
        <topology evidence="1">Multi-pass membrane protein</topology>
    </subcellularLocation>
</comment>
<keyword evidence="2 5" id="KW-0812">Transmembrane</keyword>
<feature type="transmembrane region" description="Helical" evidence="5">
    <location>
        <begin position="110"/>
        <end position="131"/>
    </location>
</feature>
<dbReference type="OrthoDB" id="3900342at2759"/>
<evidence type="ECO:0000256" key="1">
    <source>
        <dbReference type="ARBA" id="ARBA00004141"/>
    </source>
</evidence>
<keyword evidence="7" id="KW-1185">Reference proteome</keyword>
<reference evidence="6 7" key="1">
    <citation type="journal article" date="2019" name="Sci. Data">
        <title>Hybrid genome assembly and annotation of Danionella translucida.</title>
        <authorList>
            <person name="Kadobianskyi M."/>
            <person name="Schulze L."/>
            <person name="Schuelke M."/>
            <person name="Judkewitz B."/>
        </authorList>
    </citation>
    <scope>NUCLEOTIDE SEQUENCE [LARGE SCALE GENOMIC DNA]</scope>
    <source>
        <strain evidence="6 7">Bolton</strain>
    </source>
</reference>
<dbReference type="PANTHER" id="PTHR43243:SF19">
    <property type="entry name" value="CATIONIC AMINO ACID TRANSPORTER C-TERMINAL DOMAIN-CONTAINING PROTEIN"/>
    <property type="match status" value="1"/>
</dbReference>